<dbReference type="Pfam" id="PF07051">
    <property type="entry name" value="OCIA"/>
    <property type="match status" value="1"/>
</dbReference>
<feature type="region of interest" description="Disordered" evidence="1">
    <location>
        <begin position="26"/>
        <end position="66"/>
    </location>
</feature>
<dbReference type="PANTHER" id="PTHR13336:SF3">
    <property type="entry name" value="OCIA DOMAIN-CONTAINING PROTEIN 1"/>
    <property type="match status" value="1"/>
</dbReference>
<reference evidence="4" key="3">
    <citation type="submission" date="2022-06" db="UniProtKB">
        <authorList>
            <consortium name="EnsemblMetazoa"/>
        </authorList>
    </citation>
    <scope>IDENTIFICATION</scope>
</reference>
<dbReference type="EnsemblMetazoa" id="SSS_3449s_mrna">
    <property type="protein sequence ID" value="KAF7487698.1"/>
    <property type="gene ID" value="SSS_3449"/>
</dbReference>
<gene>
    <name evidence="3" type="ORF">SSS_3449</name>
</gene>
<feature type="compositionally biased region" description="Polar residues" evidence="1">
    <location>
        <begin position="258"/>
        <end position="267"/>
    </location>
</feature>
<organism evidence="3">
    <name type="scientific">Sarcoptes scabiei</name>
    <name type="common">Itch mite</name>
    <name type="synonym">Acarus scabiei</name>
    <dbReference type="NCBI Taxonomy" id="52283"/>
    <lineage>
        <taxon>Eukaryota</taxon>
        <taxon>Metazoa</taxon>
        <taxon>Ecdysozoa</taxon>
        <taxon>Arthropoda</taxon>
        <taxon>Chelicerata</taxon>
        <taxon>Arachnida</taxon>
        <taxon>Acari</taxon>
        <taxon>Acariformes</taxon>
        <taxon>Sarcoptiformes</taxon>
        <taxon>Astigmata</taxon>
        <taxon>Psoroptidia</taxon>
        <taxon>Sarcoptoidea</taxon>
        <taxon>Sarcoptidae</taxon>
        <taxon>Sarcoptinae</taxon>
        <taxon>Sarcoptes</taxon>
    </lineage>
</organism>
<evidence type="ECO:0000259" key="2">
    <source>
        <dbReference type="Pfam" id="PF07051"/>
    </source>
</evidence>
<sequence length="293" mass="34512">MNDYHHQDRFSNYQQQPQQYDRVFQDHPSMTDYGQDGRLMDSRNSHQQPSQLLQQQQDSTWSSGQTLDQTKKNIKAKQYNDFLERQGIPAISESDIQIINQCNRESFFYRSVPMAAALCLGTHYLGRKFNFRPGFYHFFGASLLGYFGGKMSYRSICQERLIASKSNSPFVNAIRKRQGVFVQNYDDSMNVQENFMESDWTIPSSQSSSTISKASEFDEELPFQQRKRFDHFGNENDSHHHYHSQHHHYQEQQSEHSNNLNLSNRQHQGSEHQPSDLTYDDLRNRNRAAYRNI</sequence>
<dbReference type="GO" id="GO:0005768">
    <property type="term" value="C:endosome"/>
    <property type="evidence" value="ECO:0007669"/>
    <property type="project" value="TreeGrafter"/>
</dbReference>
<accession>A0A834R0G1</accession>
<feature type="compositionally biased region" description="Low complexity" evidence="1">
    <location>
        <begin position="45"/>
        <end position="63"/>
    </location>
</feature>
<evidence type="ECO:0000256" key="1">
    <source>
        <dbReference type="SAM" id="MobiDB-lite"/>
    </source>
</evidence>
<evidence type="ECO:0000313" key="4">
    <source>
        <dbReference type="EnsemblMetazoa" id="KAF7487698.1"/>
    </source>
</evidence>
<dbReference type="PANTHER" id="PTHR13336">
    <property type="entry name" value="OVARIAN CARCINOMA IMMUNOREACTIVE ANTIGEN"/>
    <property type="match status" value="1"/>
</dbReference>
<dbReference type="AlphaFoldDB" id="A0A834R0G1"/>
<feature type="domain" description="OCIA" evidence="2">
    <location>
        <begin position="92"/>
        <end position="162"/>
    </location>
</feature>
<protein>
    <submittedName>
        <fullName evidence="3">OCIA domain-containing protein 1</fullName>
    </submittedName>
</protein>
<evidence type="ECO:0000313" key="5">
    <source>
        <dbReference type="Proteomes" id="UP000070412"/>
    </source>
</evidence>
<proteinExistence type="predicted"/>
<dbReference type="EMBL" id="WVUK01000066">
    <property type="protein sequence ID" value="KAF7487698.1"/>
    <property type="molecule type" value="Genomic_DNA"/>
</dbReference>
<dbReference type="Proteomes" id="UP000070412">
    <property type="component" value="Unassembled WGS sequence"/>
</dbReference>
<evidence type="ECO:0000313" key="3">
    <source>
        <dbReference type="EMBL" id="KAF7487698.1"/>
    </source>
</evidence>
<dbReference type="InterPro" id="IPR009764">
    <property type="entry name" value="OCIA_dom"/>
</dbReference>
<reference evidence="3" key="2">
    <citation type="submission" date="2020-01" db="EMBL/GenBank/DDBJ databases">
        <authorList>
            <person name="Korhonen P.K.K."/>
            <person name="Guangxu M.G."/>
            <person name="Wang T.W."/>
            <person name="Stroehlein A.J.S."/>
            <person name="Young N.D."/>
            <person name="Ang C.-S.A."/>
            <person name="Fernando D.W.F."/>
            <person name="Lu H.L."/>
            <person name="Taylor S.T."/>
            <person name="Ehtesham M.E.M."/>
            <person name="Najaraj S.H.N."/>
            <person name="Harsha G.H.G."/>
            <person name="Madugundu A.M."/>
            <person name="Renuse S.R."/>
            <person name="Holt D.H."/>
            <person name="Pandey A.P."/>
            <person name="Papenfuss A.P."/>
            <person name="Gasser R.B.G."/>
            <person name="Fischer K.F."/>
        </authorList>
    </citation>
    <scope>NUCLEOTIDE SEQUENCE</scope>
    <source>
        <strain evidence="3">SSS_KF_BRIS2020</strain>
    </source>
</reference>
<dbReference type="InterPro" id="IPR040187">
    <property type="entry name" value="OCAD1/2"/>
</dbReference>
<name>A0A834R0G1_SARSC</name>
<dbReference type="OrthoDB" id="6513616at2759"/>
<feature type="compositionally biased region" description="Basic and acidic residues" evidence="1">
    <location>
        <begin position="268"/>
        <end position="284"/>
    </location>
</feature>
<keyword evidence="5" id="KW-1185">Reference proteome</keyword>
<reference evidence="5" key="1">
    <citation type="journal article" date="2020" name="PLoS Negl. Trop. Dis.">
        <title>High-quality nuclear genome for Sarcoptes scabiei-A critical resource for a neglected parasite.</title>
        <authorList>
            <person name="Korhonen P.K."/>
            <person name="Gasser R.B."/>
            <person name="Ma G."/>
            <person name="Wang T."/>
            <person name="Stroehlein A.J."/>
            <person name="Young N.D."/>
            <person name="Ang C.S."/>
            <person name="Fernando D.D."/>
            <person name="Lu H.C."/>
            <person name="Taylor S."/>
            <person name="Reynolds S.L."/>
            <person name="Mofiz E."/>
            <person name="Najaraj S.H."/>
            <person name="Gowda H."/>
            <person name="Madugundu A."/>
            <person name="Renuse S."/>
            <person name="Holt D."/>
            <person name="Pandey A."/>
            <person name="Papenfuss A.T."/>
            <person name="Fischer K."/>
        </authorList>
    </citation>
    <scope>NUCLEOTIDE SEQUENCE [LARGE SCALE GENOMIC DNA]</scope>
</reference>
<feature type="region of interest" description="Disordered" evidence="1">
    <location>
        <begin position="231"/>
        <end position="293"/>
    </location>
</feature>